<evidence type="ECO:0000313" key="7">
    <source>
        <dbReference type="EMBL" id="AIU73411.1"/>
    </source>
</evidence>
<dbReference type="GO" id="GO:0005737">
    <property type="term" value="C:cytoplasm"/>
    <property type="evidence" value="ECO:0007669"/>
    <property type="project" value="UniProtKB-SubCell"/>
</dbReference>
<dbReference type="HAMAP" id="MF_01848">
    <property type="entry name" value="23SrRNA_methyltr_F"/>
    <property type="match status" value="1"/>
</dbReference>
<evidence type="ECO:0000256" key="2">
    <source>
        <dbReference type="ARBA" id="ARBA00022552"/>
    </source>
</evidence>
<dbReference type="PIRSF" id="PIRSF029038">
    <property type="entry name" value="Mtase_YbiN_prd"/>
    <property type="match status" value="1"/>
</dbReference>
<dbReference type="Proteomes" id="UP000029986">
    <property type="component" value="Chromosome"/>
</dbReference>
<dbReference type="InterPro" id="IPR029063">
    <property type="entry name" value="SAM-dependent_MTases_sf"/>
</dbReference>
<evidence type="ECO:0000256" key="4">
    <source>
        <dbReference type="ARBA" id="ARBA00022679"/>
    </source>
</evidence>
<evidence type="ECO:0000256" key="6">
    <source>
        <dbReference type="HAMAP-Rule" id="MF_01848"/>
    </source>
</evidence>
<dbReference type="PANTHER" id="PTHR13393:SF0">
    <property type="entry name" value="RNA N6-ADENOSINE-METHYLTRANSFERASE METTL16"/>
    <property type="match status" value="1"/>
</dbReference>
<comment type="catalytic activity">
    <reaction evidence="6">
        <text>adenosine(1618) in 23S rRNA + S-adenosyl-L-methionine = N(6)-methyladenosine(1618) in 23S rRNA + S-adenosyl-L-homocysteine + H(+)</text>
        <dbReference type="Rhea" id="RHEA:16497"/>
        <dbReference type="Rhea" id="RHEA-COMP:10229"/>
        <dbReference type="Rhea" id="RHEA-COMP:10231"/>
        <dbReference type="ChEBI" id="CHEBI:15378"/>
        <dbReference type="ChEBI" id="CHEBI:57856"/>
        <dbReference type="ChEBI" id="CHEBI:59789"/>
        <dbReference type="ChEBI" id="CHEBI:74411"/>
        <dbReference type="ChEBI" id="CHEBI:74449"/>
        <dbReference type="EC" id="2.1.1.181"/>
    </reaction>
</comment>
<evidence type="ECO:0000256" key="1">
    <source>
        <dbReference type="ARBA" id="ARBA00022490"/>
    </source>
</evidence>
<gene>
    <name evidence="6" type="primary">rlmF</name>
    <name evidence="7" type="ORF">AT03_14110</name>
</gene>
<dbReference type="NCBIfam" id="NF008725">
    <property type="entry name" value="PRK11727.1"/>
    <property type="match status" value="1"/>
</dbReference>
<dbReference type="RefSeq" id="WP_025798118.1">
    <property type="nucleotide sequence ID" value="NZ_CP009706.1"/>
</dbReference>
<evidence type="ECO:0000256" key="5">
    <source>
        <dbReference type="ARBA" id="ARBA00022691"/>
    </source>
</evidence>
<comment type="function">
    <text evidence="6">Specifically methylates the adenine in position 1618 of 23S rRNA.</text>
</comment>
<dbReference type="OrthoDB" id="1115728at2"/>
<name>A0A097R3W1_HAFAL</name>
<dbReference type="AlphaFoldDB" id="A0A097R3W1"/>
<dbReference type="EC" id="2.1.1.181" evidence="6"/>
<accession>A0A097R3W1</accession>
<dbReference type="KEGG" id="hav:AT03_14110"/>
<evidence type="ECO:0000313" key="8">
    <source>
        <dbReference type="Proteomes" id="UP000029986"/>
    </source>
</evidence>
<dbReference type="PANTHER" id="PTHR13393">
    <property type="entry name" value="SAM-DEPENDENT METHYLTRANSFERASE"/>
    <property type="match status" value="1"/>
</dbReference>
<dbReference type="GO" id="GO:0070475">
    <property type="term" value="P:rRNA base methylation"/>
    <property type="evidence" value="ECO:0007669"/>
    <property type="project" value="TreeGrafter"/>
</dbReference>
<sequence length="315" mass="35308">MKNPKKKNFPAQKTNLHPRNLHRERYDFPTLCETSPELKAFVFRNQWGDDSIDFAEPLAVKALNSALLKHFYQVEHWDIPEGYLCPPIPGRADYLHYLADVLAADHGYQVPRGQNVCILDVGVGANCIYPLIGQHAYGWRFTGTEVDAVALKSAGAVIKANPQAAKNIRLRQQQDPNKILKGAIKSGEHYAATMCNPPFHRSAEDALSGTRRKLTNLGRDASAPVLNFGGKAGELWCEGGEVAFITKMIEESESFAKQVGWFTSLVSRQENLPAIYEALEEVEALDVRTIEMSQGQKVSRFIAWTFLPENKRKIR</sequence>
<keyword evidence="8" id="KW-1185">Reference proteome</keyword>
<keyword evidence="5 6" id="KW-0949">S-adenosyl-L-methionine</keyword>
<dbReference type="PATRIC" id="fig|1453496.5.peg.2878"/>
<dbReference type="FunFam" id="3.40.50.150:FF:000045">
    <property type="entry name" value="Ribosomal RNA large subunit methyltransferase F"/>
    <property type="match status" value="1"/>
</dbReference>
<organism evidence="7 8">
    <name type="scientific">Hafnia alvei FB1</name>
    <dbReference type="NCBI Taxonomy" id="1453496"/>
    <lineage>
        <taxon>Bacteria</taxon>
        <taxon>Pseudomonadati</taxon>
        <taxon>Pseudomonadota</taxon>
        <taxon>Gammaproteobacteria</taxon>
        <taxon>Enterobacterales</taxon>
        <taxon>Hafniaceae</taxon>
        <taxon>Hafnia</taxon>
    </lineage>
</organism>
<evidence type="ECO:0000256" key="3">
    <source>
        <dbReference type="ARBA" id="ARBA00022603"/>
    </source>
</evidence>
<dbReference type="GO" id="GO:0052907">
    <property type="term" value="F:23S rRNA (adenine(1618)-N(6))-methyltransferase activity"/>
    <property type="evidence" value="ECO:0007669"/>
    <property type="project" value="UniProtKB-EC"/>
</dbReference>
<keyword evidence="1 6" id="KW-0963">Cytoplasm</keyword>
<dbReference type="Gene3D" id="3.40.50.150">
    <property type="entry name" value="Vaccinia Virus protein VP39"/>
    <property type="match status" value="1"/>
</dbReference>
<comment type="similarity">
    <text evidence="6">Belongs to the methyltransferase superfamily. METTL16/RlmF family.</text>
</comment>
<dbReference type="EMBL" id="CP009706">
    <property type="protein sequence ID" value="AIU73411.1"/>
    <property type="molecule type" value="Genomic_DNA"/>
</dbReference>
<dbReference type="eggNOG" id="COG3129">
    <property type="taxonomic scope" value="Bacteria"/>
</dbReference>
<comment type="subcellular location">
    <subcellularLocation>
        <location evidence="6">Cytoplasm</location>
    </subcellularLocation>
</comment>
<protein>
    <recommendedName>
        <fullName evidence="6">Ribosomal RNA large subunit methyltransferase F</fullName>
        <ecNumber evidence="6">2.1.1.181</ecNumber>
    </recommendedName>
    <alternativeName>
        <fullName evidence="6">23S rRNA mA1618 methyltransferase</fullName>
    </alternativeName>
    <alternativeName>
        <fullName evidence="6">rRNA adenine N-6-methyltransferase</fullName>
    </alternativeName>
</protein>
<proteinExistence type="inferred from homology"/>
<reference evidence="7 8" key="1">
    <citation type="journal article" date="2014" name="Gut Pathog.">
        <title>Gene clusters of Hafnia alvei strain FB1 important in survival and pathogenesis: a draft genome perspective.</title>
        <authorList>
            <person name="Tan J.Y."/>
            <person name="Yin W.F."/>
            <person name="Chan K.G."/>
        </authorList>
    </citation>
    <scope>NUCLEOTIDE SEQUENCE [LARGE SCALE GENOMIC DNA]</scope>
    <source>
        <strain evidence="7 8">FB1</strain>
    </source>
</reference>
<dbReference type="HOGENOM" id="CLU_027534_3_0_6"/>
<keyword evidence="3 6" id="KW-0489">Methyltransferase</keyword>
<keyword evidence="2 6" id="KW-0698">rRNA processing</keyword>
<keyword evidence="4 6" id="KW-0808">Transferase</keyword>
<dbReference type="CDD" id="cd02440">
    <property type="entry name" value="AdoMet_MTases"/>
    <property type="match status" value="1"/>
</dbReference>
<dbReference type="InterPro" id="IPR016909">
    <property type="entry name" value="rRNA_lsu_MeTfrase_F"/>
</dbReference>
<dbReference type="Pfam" id="PF05971">
    <property type="entry name" value="Methyltransf_10"/>
    <property type="match status" value="1"/>
</dbReference>
<dbReference type="SUPFAM" id="SSF53335">
    <property type="entry name" value="S-adenosyl-L-methionine-dependent methyltransferases"/>
    <property type="match status" value="1"/>
</dbReference>
<dbReference type="InterPro" id="IPR010286">
    <property type="entry name" value="METTL16/RlmF"/>
</dbReference>